<protein>
    <recommendedName>
        <fullName evidence="3">YaeQ family protein</fullName>
    </recommendedName>
</protein>
<dbReference type="PANTHER" id="PTHR38784">
    <property type="entry name" value="SUCROSE PHOSPHORYLASE"/>
    <property type="match status" value="1"/>
</dbReference>
<evidence type="ECO:0008006" key="3">
    <source>
        <dbReference type="Google" id="ProtNLM"/>
    </source>
</evidence>
<dbReference type="PIRSF" id="PIRSF011484">
    <property type="entry name" value="YaeQ"/>
    <property type="match status" value="1"/>
</dbReference>
<dbReference type="Gene3D" id="3.10.640.10">
    <property type="entry name" value="Restriction endonuclease-like alpha-beta roll domain"/>
    <property type="match status" value="1"/>
</dbReference>
<dbReference type="SMART" id="SM01322">
    <property type="entry name" value="YaeQ"/>
    <property type="match status" value="1"/>
</dbReference>
<accession>A0A1T1HAC4</accession>
<keyword evidence="2" id="KW-1185">Reference proteome</keyword>
<dbReference type="InterPro" id="IPR009822">
    <property type="entry name" value="YaeQ"/>
</dbReference>
<name>A0A1T1HAC4_OCELI</name>
<evidence type="ECO:0000313" key="2">
    <source>
        <dbReference type="Proteomes" id="UP000190064"/>
    </source>
</evidence>
<dbReference type="InterPro" id="IPR011335">
    <property type="entry name" value="Restrct_endonuc-II-like"/>
</dbReference>
<dbReference type="STRING" id="966.BTA35_0210770"/>
<dbReference type="EMBL" id="MTSD02000004">
    <property type="protein sequence ID" value="OOV86783.1"/>
    <property type="molecule type" value="Genomic_DNA"/>
</dbReference>
<dbReference type="SUPFAM" id="SSF52980">
    <property type="entry name" value="Restriction endonuclease-like"/>
    <property type="match status" value="1"/>
</dbReference>
<dbReference type="Proteomes" id="UP000190064">
    <property type="component" value="Unassembled WGS sequence"/>
</dbReference>
<dbReference type="RefSeq" id="WP_078319831.1">
    <property type="nucleotide sequence ID" value="NZ_FXTS01000005.1"/>
</dbReference>
<sequence>MALKSTVYKAAVNLADMDRNVYLDQSLTLAQHPSETDERMMLRILAWSLNAMEGLEFTKGLCVDDEPEVWKKNYSDEIELWIELGCPDEKWLRKASARSKEVILYTYGDNAAPIWWQQNKSKLARFENLQVWNIQDTAIEQLAGLIARTMQIQVTIQDGTAWFSCGEQSVEVRPERWN</sequence>
<dbReference type="InterPro" id="IPR038590">
    <property type="entry name" value="YaeQ_sf"/>
</dbReference>
<dbReference type="AlphaFoldDB" id="A0A1T1HAC4"/>
<gene>
    <name evidence="1" type="ORF">BTA35_0210770</name>
</gene>
<dbReference type="PANTHER" id="PTHR38784:SF1">
    <property type="entry name" value="SUCROSE PHOSPHORYLASE"/>
    <property type="match status" value="1"/>
</dbReference>
<dbReference type="Pfam" id="PF07152">
    <property type="entry name" value="YaeQ"/>
    <property type="match status" value="1"/>
</dbReference>
<reference evidence="1" key="1">
    <citation type="submission" date="2017-02" db="EMBL/GenBank/DDBJ databases">
        <title>Draft Genome Sequence of the Salt Water Bacterium Oceanospirillum linum ATCC 11336.</title>
        <authorList>
            <person name="Trachtenberg A.M."/>
            <person name="Carney J.G."/>
            <person name="Linnane J.D."/>
            <person name="Rheaume B.A."/>
            <person name="Pitts N.L."/>
            <person name="Mykles D.L."/>
            <person name="Maclea K.S."/>
        </authorList>
    </citation>
    <scope>NUCLEOTIDE SEQUENCE [LARGE SCALE GENOMIC DNA]</scope>
    <source>
        <strain evidence="1">ATCC 11336</strain>
    </source>
</reference>
<organism evidence="1 2">
    <name type="scientific">Oceanospirillum linum</name>
    <dbReference type="NCBI Taxonomy" id="966"/>
    <lineage>
        <taxon>Bacteria</taxon>
        <taxon>Pseudomonadati</taxon>
        <taxon>Pseudomonadota</taxon>
        <taxon>Gammaproteobacteria</taxon>
        <taxon>Oceanospirillales</taxon>
        <taxon>Oceanospirillaceae</taxon>
        <taxon>Oceanospirillum</taxon>
    </lineage>
</organism>
<comment type="caution">
    <text evidence="1">The sequence shown here is derived from an EMBL/GenBank/DDBJ whole genome shotgun (WGS) entry which is preliminary data.</text>
</comment>
<evidence type="ECO:0000313" key="1">
    <source>
        <dbReference type="EMBL" id="OOV86783.1"/>
    </source>
</evidence>
<proteinExistence type="predicted"/>
<dbReference type="CDD" id="cd22368">
    <property type="entry name" value="YaeQ-like"/>
    <property type="match status" value="1"/>
</dbReference>